<dbReference type="SFLD" id="SFLDS00029">
    <property type="entry name" value="Radical_SAM"/>
    <property type="match status" value="1"/>
</dbReference>
<dbReference type="InterPro" id="IPR051198">
    <property type="entry name" value="BchE-like"/>
</dbReference>
<dbReference type="SFLD" id="SFLDG01082">
    <property type="entry name" value="B12-binding_domain_containing"/>
    <property type="match status" value="1"/>
</dbReference>
<dbReference type="GO" id="GO:0031419">
    <property type="term" value="F:cobalamin binding"/>
    <property type="evidence" value="ECO:0007669"/>
    <property type="project" value="InterPro"/>
</dbReference>
<name>A0A6M3K0K2_9ZZZZ</name>
<dbReference type="InterPro" id="IPR034466">
    <property type="entry name" value="Methyltransferase_Class_B"/>
</dbReference>
<evidence type="ECO:0000256" key="2">
    <source>
        <dbReference type="ARBA" id="ARBA00022603"/>
    </source>
</evidence>
<dbReference type="CDD" id="cd01335">
    <property type="entry name" value="Radical_SAM"/>
    <property type="match status" value="1"/>
</dbReference>
<dbReference type="InterPro" id="IPR023404">
    <property type="entry name" value="rSAM_horseshoe"/>
</dbReference>
<dbReference type="PANTHER" id="PTHR43409">
    <property type="entry name" value="ANAEROBIC MAGNESIUM-PROTOPORPHYRIN IX MONOMETHYL ESTER CYCLASE-RELATED"/>
    <property type="match status" value="1"/>
</dbReference>
<evidence type="ECO:0000259" key="8">
    <source>
        <dbReference type="PROSITE" id="PS51332"/>
    </source>
</evidence>
<evidence type="ECO:0000256" key="3">
    <source>
        <dbReference type="ARBA" id="ARBA00022679"/>
    </source>
</evidence>
<dbReference type="SMART" id="SM00729">
    <property type="entry name" value="Elp3"/>
    <property type="match status" value="1"/>
</dbReference>
<dbReference type="Pfam" id="PF02310">
    <property type="entry name" value="B12-binding"/>
    <property type="match status" value="1"/>
</dbReference>
<dbReference type="GO" id="GO:0046872">
    <property type="term" value="F:metal ion binding"/>
    <property type="evidence" value="ECO:0007669"/>
    <property type="project" value="UniProtKB-KW"/>
</dbReference>
<dbReference type="EMBL" id="MT142174">
    <property type="protein sequence ID" value="QJA75614.1"/>
    <property type="molecule type" value="Genomic_DNA"/>
</dbReference>
<dbReference type="Pfam" id="PF04055">
    <property type="entry name" value="Radical_SAM"/>
    <property type="match status" value="1"/>
</dbReference>
<keyword evidence="5" id="KW-0479">Metal-binding</keyword>
<gene>
    <name evidence="10" type="ORF">MM415A01742_0010</name>
</gene>
<comment type="cofactor">
    <cofactor evidence="1">
        <name>[4Fe-4S] cluster</name>
        <dbReference type="ChEBI" id="CHEBI:49883"/>
    </cofactor>
</comment>
<evidence type="ECO:0000313" key="10">
    <source>
        <dbReference type="EMBL" id="QJA75614.1"/>
    </source>
</evidence>
<dbReference type="SFLD" id="SFLDG01123">
    <property type="entry name" value="methyltransferase_(Class_B)"/>
    <property type="match status" value="1"/>
</dbReference>
<evidence type="ECO:0000256" key="7">
    <source>
        <dbReference type="ARBA" id="ARBA00023014"/>
    </source>
</evidence>
<organism evidence="10">
    <name type="scientific">viral metagenome</name>
    <dbReference type="NCBI Taxonomy" id="1070528"/>
    <lineage>
        <taxon>unclassified sequences</taxon>
        <taxon>metagenomes</taxon>
        <taxon>organismal metagenomes</taxon>
    </lineage>
</organism>
<keyword evidence="2" id="KW-0489">Methyltransferase</keyword>
<evidence type="ECO:0000256" key="4">
    <source>
        <dbReference type="ARBA" id="ARBA00022691"/>
    </source>
</evidence>
<keyword evidence="4" id="KW-0949">S-adenosyl-L-methionine</keyword>
<dbReference type="PROSITE" id="PS51332">
    <property type="entry name" value="B12_BINDING"/>
    <property type="match status" value="1"/>
</dbReference>
<feature type="domain" description="Radical SAM core" evidence="9">
    <location>
        <begin position="169"/>
        <end position="386"/>
    </location>
</feature>
<evidence type="ECO:0000256" key="1">
    <source>
        <dbReference type="ARBA" id="ARBA00001966"/>
    </source>
</evidence>
<feature type="domain" description="B12-binding" evidence="8">
    <location>
        <begin position="7"/>
        <end position="131"/>
    </location>
</feature>
<keyword evidence="7" id="KW-0411">Iron-sulfur</keyword>
<dbReference type="SUPFAM" id="SSF102114">
    <property type="entry name" value="Radical SAM enzymes"/>
    <property type="match status" value="1"/>
</dbReference>
<protein>
    <submittedName>
        <fullName evidence="10">Putative radical SAM superfamily protein</fullName>
    </submittedName>
</protein>
<dbReference type="Gene3D" id="3.40.50.280">
    <property type="entry name" value="Cobalamin-binding domain"/>
    <property type="match status" value="1"/>
</dbReference>
<evidence type="ECO:0000256" key="5">
    <source>
        <dbReference type="ARBA" id="ARBA00022723"/>
    </source>
</evidence>
<evidence type="ECO:0000256" key="6">
    <source>
        <dbReference type="ARBA" id="ARBA00023004"/>
    </source>
</evidence>
<proteinExistence type="predicted"/>
<accession>A0A6M3K0K2</accession>
<sequence>MRILFINAINPLSEVQYRWPNLGLGYLASALREHFGPKEFEFKIVDSDVERELDAFKPHVVGITSVSQNYNYAKAYARAAKKRAIPVIIGGVHISALPETMTEDMDVAVLGEGEKTVVDLMAGVLEYGRFRPDTVGTARRLNGELVITVTQRSLIQPLDNIPFPARDLLSIRKQSNIFSSRGCPYRCVFCSSSRYWQKVRFFSAEYVVEEIKEMAGKYGVKRINFYDDLMIADGDRLHKMVSLIRGDRRLSGIKFWINARANLINEEMARLLKEMGVVSVGLGLESGNARTLRYLKGGSVAVADNYNAVKNLHKHGIAANGSFIIGSPDETKEEIMDTYRFIQKSDLDFADTFVLFPLPGTPVWDDALKRGLVGMEMDWNRLNVYHLKSENPVLVSHRVGKEEMARLYKKFKRQRLWIAARRAWFSPYFGEMVRAGLVTVKNGFKRLSCVPQYQ</sequence>
<dbReference type="InterPro" id="IPR006638">
    <property type="entry name" value="Elp3/MiaA/NifB-like_rSAM"/>
</dbReference>
<dbReference type="InterPro" id="IPR007197">
    <property type="entry name" value="rSAM"/>
</dbReference>
<evidence type="ECO:0000259" key="9">
    <source>
        <dbReference type="PROSITE" id="PS51918"/>
    </source>
</evidence>
<dbReference type="Gene3D" id="3.80.30.20">
    <property type="entry name" value="tm_1862 like domain"/>
    <property type="match status" value="1"/>
</dbReference>
<keyword evidence="3" id="KW-0808">Transferase</keyword>
<dbReference type="PROSITE" id="PS51918">
    <property type="entry name" value="RADICAL_SAM"/>
    <property type="match status" value="1"/>
</dbReference>
<dbReference type="InterPro" id="IPR006158">
    <property type="entry name" value="Cobalamin-bd"/>
</dbReference>
<dbReference type="InterPro" id="IPR058240">
    <property type="entry name" value="rSAM_sf"/>
</dbReference>
<reference evidence="10" key="1">
    <citation type="submission" date="2020-03" db="EMBL/GenBank/DDBJ databases">
        <title>The deep terrestrial virosphere.</title>
        <authorList>
            <person name="Holmfeldt K."/>
            <person name="Nilsson E."/>
            <person name="Simone D."/>
            <person name="Lopez-Fernandez M."/>
            <person name="Wu X."/>
            <person name="de Brujin I."/>
            <person name="Lundin D."/>
            <person name="Andersson A."/>
            <person name="Bertilsson S."/>
            <person name="Dopson M."/>
        </authorList>
    </citation>
    <scope>NUCLEOTIDE SEQUENCE</scope>
    <source>
        <strain evidence="10">MM415A01742</strain>
    </source>
</reference>
<keyword evidence="6" id="KW-0408">Iron</keyword>
<dbReference type="GO" id="GO:0003824">
    <property type="term" value="F:catalytic activity"/>
    <property type="evidence" value="ECO:0007669"/>
    <property type="project" value="InterPro"/>
</dbReference>
<dbReference type="GO" id="GO:0051539">
    <property type="term" value="F:4 iron, 4 sulfur cluster binding"/>
    <property type="evidence" value="ECO:0007669"/>
    <property type="project" value="UniProtKB-KW"/>
</dbReference>
<dbReference type="AlphaFoldDB" id="A0A6M3K0K2"/>
<dbReference type="PANTHER" id="PTHR43409:SF7">
    <property type="entry name" value="BLL1977 PROTEIN"/>
    <property type="match status" value="1"/>
</dbReference>